<dbReference type="AlphaFoldDB" id="A0AAE2ZNA4"/>
<keyword evidence="2" id="KW-1185">Reference proteome</keyword>
<accession>A0AAE2ZNA4</accession>
<comment type="caution">
    <text evidence="1">The sequence shown here is derived from an EMBL/GenBank/DDBJ whole genome shotgun (WGS) entry which is preliminary data.</text>
</comment>
<dbReference type="EMBL" id="JAICBX010000002">
    <property type="protein sequence ID" value="MBW8637861.1"/>
    <property type="molecule type" value="Genomic_DNA"/>
</dbReference>
<dbReference type="Proteomes" id="UP001196509">
    <property type="component" value="Unassembled WGS sequence"/>
</dbReference>
<sequence length="73" mass="8142">MNNITQHFVTAFFGEYLKGDSELATYLYVVENSGDGVVALNDDGTEKPEHTYWKGFTPRTAKGLTLEHTTKGE</sequence>
<dbReference type="RefSeq" id="WP_220228534.1">
    <property type="nucleotide sequence ID" value="NZ_JAICBX010000002.1"/>
</dbReference>
<reference evidence="1" key="1">
    <citation type="submission" date="2021-08" db="EMBL/GenBank/DDBJ databases">
        <title>Hoeflea bacterium WL0058 sp. nov., isolated from the sediment.</title>
        <authorList>
            <person name="Wang L."/>
            <person name="Zhang D."/>
        </authorList>
    </citation>
    <scope>NUCLEOTIDE SEQUENCE</scope>
    <source>
        <strain evidence="1">WL0058</strain>
    </source>
</reference>
<protein>
    <submittedName>
        <fullName evidence="1">Uncharacterized protein</fullName>
    </submittedName>
</protein>
<name>A0AAE2ZNA4_9HYPH</name>
<evidence type="ECO:0000313" key="1">
    <source>
        <dbReference type="EMBL" id="MBW8637861.1"/>
    </source>
</evidence>
<evidence type="ECO:0000313" key="2">
    <source>
        <dbReference type="Proteomes" id="UP001196509"/>
    </source>
</evidence>
<organism evidence="1 2">
    <name type="scientific">Flavimaribacter sediminis</name>
    <dbReference type="NCBI Taxonomy" id="2865987"/>
    <lineage>
        <taxon>Bacteria</taxon>
        <taxon>Pseudomonadati</taxon>
        <taxon>Pseudomonadota</taxon>
        <taxon>Alphaproteobacteria</taxon>
        <taxon>Hyphomicrobiales</taxon>
        <taxon>Rhizobiaceae</taxon>
        <taxon>Flavimaribacter</taxon>
    </lineage>
</organism>
<gene>
    <name evidence="1" type="ORF">K1W69_11740</name>
</gene>
<proteinExistence type="predicted"/>